<protein>
    <recommendedName>
        <fullName evidence="1">HTH-type transcriptional repressor KstR2 C-terminal domain-containing protein</fullName>
    </recommendedName>
</protein>
<sequence>MPQLRIAAAQVNARVGDLAGNADLVVDYFFGAIHHLGVWYRRGGSLSPADMATHYTKLLISSLEKENR</sequence>
<evidence type="ECO:0000259" key="1">
    <source>
        <dbReference type="Pfam" id="PF17932"/>
    </source>
</evidence>
<comment type="caution">
    <text evidence="2">The sequence shown here is derived from an EMBL/GenBank/DDBJ whole genome shotgun (WGS) entry which is preliminary data.</text>
</comment>
<evidence type="ECO:0000313" key="3">
    <source>
        <dbReference type="Proteomes" id="UP001597045"/>
    </source>
</evidence>
<gene>
    <name evidence="2" type="ORF">ACFQ1S_11835</name>
</gene>
<dbReference type="EMBL" id="JBHTIS010000559">
    <property type="protein sequence ID" value="MFD1046206.1"/>
    <property type="molecule type" value="Genomic_DNA"/>
</dbReference>
<proteinExistence type="predicted"/>
<keyword evidence="3" id="KW-1185">Reference proteome</keyword>
<accession>A0ABW3M6E2</accession>
<organism evidence="2 3">
    <name type="scientific">Kibdelosporangium lantanae</name>
    <dbReference type="NCBI Taxonomy" id="1497396"/>
    <lineage>
        <taxon>Bacteria</taxon>
        <taxon>Bacillati</taxon>
        <taxon>Actinomycetota</taxon>
        <taxon>Actinomycetes</taxon>
        <taxon>Pseudonocardiales</taxon>
        <taxon>Pseudonocardiaceae</taxon>
        <taxon>Kibdelosporangium</taxon>
    </lineage>
</organism>
<dbReference type="Pfam" id="PF17932">
    <property type="entry name" value="TetR_C_24"/>
    <property type="match status" value="1"/>
</dbReference>
<feature type="domain" description="HTH-type transcriptional repressor KstR2 C-terminal" evidence="1">
    <location>
        <begin position="21"/>
        <end position="62"/>
    </location>
</feature>
<name>A0ABW3M6E2_9PSEU</name>
<dbReference type="Gene3D" id="1.10.357.10">
    <property type="entry name" value="Tetracycline Repressor, domain 2"/>
    <property type="match status" value="1"/>
</dbReference>
<reference evidence="3" key="1">
    <citation type="journal article" date="2019" name="Int. J. Syst. Evol. Microbiol.">
        <title>The Global Catalogue of Microorganisms (GCM) 10K type strain sequencing project: providing services to taxonomists for standard genome sequencing and annotation.</title>
        <authorList>
            <consortium name="The Broad Institute Genomics Platform"/>
            <consortium name="The Broad Institute Genome Sequencing Center for Infectious Disease"/>
            <person name="Wu L."/>
            <person name="Ma J."/>
        </authorList>
    </citation>
    <scope>NUCLEOTIDE SEQUENCE [LARGE SCALE GENOMIC DNA]</scope>
    <source>
        <strain evidence="3">JCM 31486</strain>
    </source>
</reference>
<dbReference type="Proteomes" id="UP001597045">
    <property type="component" value="Unassembled WGS sequence"/>
</dbReference>
<evidence type="ECO:0000313" key="2">
    <source>
        <dbReference type="EMBL" id="MFD1046206.1"/>
    </source>
</evidence>
<dbReference type="InterPro" id="IPR041490">
    <property type="entry name" value="KstR2_TetR_C"/>
</dbReference>